<proteinExistence type="predicted"/>
<accession>A0AAJ8MP50</accession>
<dbReference type="AlphaFoldDB" id="A0AAJ8MP50"/>
<name>A0AAJ8MP50_9TREE</name>
<dbReference type="CDD" id="cd12148">
    <property type="entry name" value="fungal_TF_MHR"/>
    <property type="match status" value="1"/>
</dbReference>
<dbReference type="EMBL" id="CP144520">
    <property type="protein sequence ID" value="WWC68257.1"/>
    <property type="molecule type" value="Genomic_DNA"/>
</dbReference>
<dbReference type="KEGG" id="kpin:96955713"/>
<keyword evidence="2" id="KW-1185">Reference proteome</keyword>
<evidence type="ECO:0000313" key="1">
    <source>
        <dbReference type="EMBL" id="WWC68257.1"/>
    </source>
</evidence>
<evidence type="ECO:0000313" key="2">
    <source>
        <dbReference type="Proteomes" id="UP000094020"/>
    </source>
</evidence>
<reference evidence="1" key="2">
    <citation type="submission" date="2024-02" db="EMBL/GenBank/DDBJ databases">
        <title>Comparative genomics of Cryptococcus and Kwoniella reveals pathogenesis evolution and contrasting modes of karyotype evolution via chromosome fusion or intercentromeric recombination.</title>
        <authorList>
            <person name="Coelho M.A."/>
            <person name="David-Palma M."/>
            <person name="Shea T."/>
            <person name="Bowers K."/>
            <person name="McGinley-Smith S."/>
            <person name="Mohammad A.W."/>
            <person name="Gnirke A."/>
            <person name="Yurkov A.M."/>
            <person name="Nowrousian M."/>
            <person name="Sun S."/>
            <person name="Cuomo C.A."/>
            <person name="Heitman J."/>
        </authorList>
    </citation>
    <scope>NUCLEOTIDE SEQUENCE</scope>
    <source>
        <strain evidence="1">CBS 10737</strain>
    </source>
</reference>
<dbReference type="RefSeq" id="XP_070058620.1">
    <property type="nucleotide sequence ID" value="XM_070202519.1"/>
</dbReference>
<evidence type="ECO:0008006" key="3">
    <source>
        <dbReference type="Google" id="ProtNLM"/>
    </source>
</evidence>
<protein>
    <recommendedName>
        <fullName evidence="3">Transcription factor domain-containing protein</fullName>
    </recommendedName>
</protein>
<dbReference type="GeneID" id="96955713"/>
<reference evidence="1" key="1">
    <citation type="submission" date="2013-07" db="EMBL/GenBank/DDBJ databases">
        <authorList>
            <consortium name="The Broad Institute Genome Sequencing Platform"/>
            <person name="Cuomo C."/>
            <person name="Litvintseva A."/>
            <person name="Chen Y."/>
            <person name="Heitman J."/>
            <person name="Sun S."/>
            <person name="Springer D."/>
            <person name="Dromer F."/>
            <person name="Young S.K."/>
            <person name="Zeng Q."/>
            <person name="Gargeya S."/>
            <person name="Fitzgerald M."/>
            <person name="Abouelleil A."/>
            <person name="Alvarado L."/>
            <person name="Berlin A.M."/>
            <person name="Chapman S.B."/>
            <person name="Dewar J."/>
            <person name="Goldberg J."/>
            <person name="Griggs A."/>
            <person name="Gujja S."/>
            <person name="Hansen M."/>
            <person name="Howarth C."/>
            <person name="Imamovic A."/>
            <person name="Larimer J."/>
            <person name="McCowan C."/>
            <person name="Murphy C."/>
            <person name="Pearson M."/>
            <person name="Priest M."/>
            <person name="Roberts A."/>
            <person name="Saif S."/>
            <person name="Shea T."/>
            <person name="Sykes S."/>
            <person name="Wortman J."/>
            <person name="Nusbaum C."/>
            <person name="Birren B."/>
        </authorList>
    </citation>
    <scope>NUCLEOTIDE SEQUENCE</scope>
    <source>
        <strain evidence="1">CBS 10737</strain>
    </source>
</reference>
<sequence length="247" mass="28427">MEQFNKSVSRRTFNPNEVLQLRSNLDAWWNDIGLDCDMDNETPAHPSDPRRKYSTLFTCLYHAQIVNLNRPALSLPPSQVQHDHGLQAAIGSVRIICSTLSNAFFKSKEEVYWPGYVDMVFLGSLILVYGAKRERARKNPATWLLRDLRRAFSILQHFAKRWAKSDRFSRVVKALIDREEPIVSETSHTQPLYIPLLAQQPDTTHSGSNQEDSFNFADCFHFDFDTFVLEPESTWAYHVSVPPSPNL</sequence>
<organism evidence="1 2">
    <name type="scientific">Kwoniella pini CBS 10737</name>
    <dbReference type="NCBI Taxonomy" id="1296096"/>
    <lineage>
        <taxon>Eukaryota</taxon>
        <taxon>Fungi</taxon>
        <taxon>Dikarya</taxon>
        <taxon>Basidiomycota</taxon>
        <taxon>Agaricomycotina</taxon>
        <taxon>Tremellomycetes</taxon>
        <taxon>Tremellales</taxon>
        <taxon>Cryptococcaceae</taxon>
        <taxon>Kwoniella</taxon>
    </lineage>
</organism>
<dbReference type="Proteomes" id="UP000094020">
    <property type="component" value="Chromosome 2"/>
</dbReference>
<gene>
    <name evidence="1" type="ORF">I206_102180</name>
</gene>